<sequence length="66" mass="7335">MVILRHCLVLFLYFDVSFMIWVLLGALGAFIAQDFALSTVEKGMIVAIPILSGFFFGLCSVYSPIE</sequence>
<reference evidence="2 3" key="1">
    <citation type="submission" date="2019-12" db="EMBL/GenBank/DDBJ databases">
        <title>Full genome sequence of a Bacillus safensis strain isolated from commercially available natto in Indonesia.</title>
        <authorList>
            <person name="Yoshida M."/>
            <person name="Uomi M."/>
            <person name="Waturangi D."/>
            <person name="Ekaputri J.J."/>
            <person name="Setiamarga D.H.E."/>
        </authorList>
    </citation>
    <scope>NUCLEOTIDE SEQUENCE [LARGE SCALE GENOMIC DNA]</scope>
    <source>
        <strain evidence="2 3">IDN1</strain>
    </source>
</reference>
<feature type="transmembrane region" description="Helical" evidence="1">
    <location>
        <begin position="7"/>
        <end position="32"/>
    </location>
</feature>
<feature type="transmembrane region" description="Helical" evidence="1">
    <location>
        <begin position="44"/>
        <end position="65"/>
    </location>
</feature>
<evidence type="ECO:0000313" key="2">
    <source>
        <dbReference type="EMBL" id="BBP89978.1"/>
    </source>
</evidence>
<keyword evidence="1" id="KW-1133">Transmembrane helix</keyword>
<dbReference type="AlphaFoldDB" id="A0A5S9MAP7"/>
<keyword evidence="1" id="KW-0472">Membrane</keyword>
<dbReference type="Proteomes" id="UP000464658">
    <property type="component" value="Chromosome"/>
</dbReference>
<gene>
    <name evidence="2" type="ORF">BsIDN1_35960</name>
</gene>
<organism evidence="2 3">
    <name type="scientific">Bacillus safensis</name>
    <dbReference type="NCBI Taxonomy" id="561879"/>
    <lineage>
        <taxon>Bacteria</taxon>
        <taxon>Bacillati</taxon>
        <taxon>Bacillota</taxon>
        <taxon>Bacilli</taxon>
        <taxon>Bacillales</taxon>
        <taxon>Bacillaceae</taxon>
        <taxon>Bacillus</taxon>
    </lineage>
</organism>
<protein>
    <submittedName>
        <fullName evidence="2">Uncharacterized protein</fullName>
    </submittedName>
</protein>
<evidence type="ECO:0000313" key="3">
    <source>
        <dbReference type="Proteomes" id="UP000464658"/>
    </source>
</evidence>
<name>A0A5S9MAP7_BACIA</name>
<dbReference type="Gene3D" id="1.20.1250.20">
    <property type="entry name" value="MFS general substrate transporter like domains"/>
    <property type="match status" value="1"/>
</dbReference>
<dbReference type="EMBL" id="AP021906">
    <property type="protein sequence ID" value="BBP89978.1"/>
    <property type="molecule type" value="Genomic_DNA"/>
</dbReference>
<evidence type="ECO:0000256" key="1">
    <source>
        <dbReference type="SAM" id="Phobius"/>
    </source>
</evidence>
<accession>A0A5S9MAP7</accession>
<dbReference type="InterPro" id="IPR036259">
    <property type="entry name" value="MFS_trans_sf"/>
</dbReference>
<keyword evidence="1" id="KW-0812">Transmembrane</keyword>
<proteinExistence type="predicted"/>